<dbReference type="GO" id="GO:0000151">
    <property type="term" value="C:ubiquitin ligase complex"/>
    <property type="evidence" value="ECO:0007669"/>
    <property type="project" value="TreeGrafter"/>
</dbReference>
<dbReference type="CDD" id="cd18186">
    <property type="entry name" value="BTB_POZ_ZBTB_KLHL-like"/>
    <property type="match status" value="1"/>
</dbReference>
<protein>
    <submittedName>
        <fullName evidence="4">2684_t:CDS:1</fullName>
    </submittedName>
</protein>
<feature type="non-terminal residue" evidence="4">
    <location>
        <position position="1"/>
    </location>
</feature>
<sequence>MEDDTLDALSRLSLDLLNFLQTQDYESLLSITDSFPEYYSRGNQFDVIVRIDGEDYYCNSDVLISRSSYFRTALSHNYAVKEGSYIILEEENISPDTFKTLLRYFYQGEINLNKLEGGLCVNLLRAAEHFRLEEFIEDLQRHIIHNKTLWLQHNFIRVVNGVFVIDGDERIRHHLVHKINDNPWYLLKSDELGALRLSCFLSLMEDECFIVNQGIVWDILIRWGIQQSSTLKLGAPNWIYEDWMTLKEAVKDLIPRVKFSRISRNDYYGKILPFNKIISVKEANLEDEEVLICYLNKDVVSPHSKLLRQIFLDDSSIINHFHANIILKWINEGRQGHEKFSSHPKIRKSFFNFFCFTKKRRQQCKSQPSMTYQFKLLFRRSRDGFPADDYRKKCDNLPNTLVIAKIQGSKAIVGGFAPRGLDLGFLTLYTPAIDSSFLFNFKSGDPSMEMENTILCKMRSDREIESEYIPYLWTGPRFGVKDLAIDLHKMKAISVPQYYDYPVHDSKEFNIDDVEKHERNYGAAHFELNAWMLGKDKHKLVSKDSRQ</sequence>
<feature type="domain" description="BTB" evidence="3">
    <location>
        <begin position="45"/>
        <end position="114"/>
    </location>
</feature>
<evidence type="ECO:0000259" key="3">
    <source>
        <dbReference type="PROSITE" id="PS50097"/>
    </source>
</evidence>
<dbReference type="GO" id="GO:0005737">
    <property type="term" value="C:cytoplasm"/>
    <property type="evidence" value="ECO:0007669"/>
    <property type="project" value="TreeGrafter"/>
</dbReference>
<dbReference type="PANTHER" id="PTHR46231:SF1">
    <property type="entry name" value="ANKYRIN REPEAT AND BTB_POZ DOMAIN-CONTAINING PROTEIN 1"/>
    <property type="match status" value="1"/>
</dbReference>
<dbReference type="OrthoDB" id="2378754at2759"/>
<comment type="caution">
    <text evidence="4">The sequence shown here is derived from an EMBL/GenBank/DDBJ whole genome shotgun (WGS) entry which is preliminary data.</text>
</comment>
<gene>
    <name evidence="4" type="ORF">FCALED_LOCUS12394</name>
</gene>
<keyword evidence="1" id="KW-0677">Repeat</keyword>
<dbReference type="Pfam" id="PF00651">
    <property type="entry name" value="BTB"/>
    <property type="match status" value="1"/>
</dbReference>
<evidence type="ECO:0000313" key="4">
    <source>
        <dbReference type="EMBL" id="CAG8678921.1"/>
    </source>
</evidence>
<dbReference type="Gene3D" id="3.30.710.10">
    <property type="entry name" value="Potassium Channel Kv1.1, Chain A"/>
    <property type="match status" value="1"/>
</dbReference>
<dbReference type="InterPro" id="IPR044515">
    <property type="entry name" value="ABTB1"/>
</dbReference>
<dbReference type="AlphaFoldDB" id="A0A9N9EGQ4"/>
<dbReference type="Proteomes" id="UP000789570">
    <property type="component" value="Unassembled WGS sequence"/>
</dbReference>
<reference evidence="4" key="1">
    <citation type="submission" date="2021-06" db="EMBL/GenBank/DDBJ databases">
        <authorList>
            <person name="Kallberg Y."/>
            <person name="Tangrot J."/>
            <person name="Rosling A."/>
        </authorList>
    </citation>
    <scope>NUCLEOTIDE SEQUENCE</scope>
    <source>
        <strain evidence="4">UK204</strain>
    </source>
</reference>
<organism evidence="4 5">
    <name type="scientific">Funneliformis caledonium</name>
    <dbReference type="NCBI Taxonomy" id="1117310"/>
    <lineage>
        <taxon>Eukaryota</taxon>
        <taxon>Fungi</taxon>
        <taxon>Fungi incertae sedis</taxon>
        <taxon>Mucoromycota</taxon>
        <taxon>Glomeromycotina</taxon>
        <taxon>Glomeromycetes</taxon>
        <taxon>Glomerales</taxon>
        <taxon>Glomeraceae</taxon>
        <taxon>Funneliformis</taxon>
    </lineage>
</organism>
<dbReference type="InterPro" id="IPR000210">
    <property type="entry name" value="BTB/POZ_dom"/>
</dbReference>
<accession>A0A9N9EGQ4</accession>
<evidence type="ECO:0000313" key="5">
    <source>
        <dbReference type="Proteomes" id="UP000789570"/>
    </source>
</evidence>
<dbReference type="PANTHER" id="PTHR46231">
    <property type="entry name" value="ANKYRIN REPEAT AND BTB/POZ DOMAIN-CONTAINING PROTEIN 1"/>
    <property type="match status" value="1"/>
</dbReference>
<evidence type="ECO:0000256" key="2">
    <source>
        <dbReference type="ARBA" id="ARBA00023043"/>
    </source>
</evidence>
<keyword evidence="2" id="KW-0040">ANK repeat</keyword>
<dbReference type="PROSITE" id="PS50097">
    <property type="entry name" value="BTB"/>
    <property type="match status" value="1"/>
</dbReference>
<name>A0A9N9EGQ4_9GLOM</name>
<proteinExistence type="predicted"/>
<dbReference type="InterPro" id="IPR011333">
    <property type="entry name" value="SKP1/BTB/POZ_sf"/>
</dbReference>
<dbReference type="SUPFAM" id="SSF54695">
    <property type="entry name" value="POZ domain"/>
    <property type="match status" value="1"/>
</dbReference>
<dbReference type="SMART" id="SM00225">
    <property type="entry name" value="BTB"/>
    <property type="match status" value="1"/>
</dbReference>
<dbReference type="EMBL" id="CAJVPQ010005988">
    <property type="protein sequence ID" value="CAG8678921.1"/>
    <property type="molecule type" value="Genomic_DNA"/>
</dbReference>
<keyword evidence="5" id="KW-1185">Reference proteome</keyword>
<evidence type="ECO:0000256" key="1">
    <source>
        <dbReference type="ARBA" id="ARBA00022737"/>
    </source>
</evidence>